<dbReference type="OrthoDB" id="8354287at2"/>
<protein>
    <submittedName>
        <fullName evidence="1">Uncharacterized protein</fullName>
    </submittedName>
</protein>
<dbReference type="EMBL" id="PUEJ01000003">
    <property type="protein sequence ID" value="PRH88009.1"/>
    <property type="molecule type" value="Genomic_DNA"/>
</dbReference>
<evidence type="ECO:0000313" key="2">
    <source>
        <dbReference type="Proteomes" id="UP000237682"/>
    </source>
</evidence>
<reference evidence="1 2" key="1">
    <citation type="submission" date="2018-02" db="EMBL/GenBank/DDBJ databases">
        <title>Whole genome sequencing of endophytic bacterium.</title>
        <authorList>
            <person name="Eedara R."/>
            <person name="Podile A.R."/>
        </authorList>
    </citation>
    <scope>NUCLEOTIDE SEQUENCE [LARGE SCALE GENOMIC DNA]</scope>
    <source>
        <strain evidence="1 2">RP1T</strain>
    </source>
</reference>
<gene>
    <name evidence="1" type="ORF">C5L14_08910</name>
</gene>
<proteinExistence type="predicted"/>
<dbReference type="Proteomes" id="UP000237682">
    <property type="component" value="Unassembled WGS sequence"/>
</dbReference>
<keyword evidence="2" id="KW-1185">Reference proteome</keyword>
<organism evidence="1 2">
    <name type="scientific">Labrys okinawensis</name>
    <dbReference type="NCBI Taxonomy" id="346911"/>
    <lineage>
        <taxon>Bacteria</taxon>
        <taxon>Pseudomonadati</taxon>
        <taxon>Pseudomonadota</taxon>
        <taxon>Alphaproteobacteria</taxon>
        <taxon>Hyphomicrobiales</taxon>
        <taxon>Xanthobacteraceae</taxon>
        <taxon>Labrys</taxon>
    </lineage>
</organism>
<evidence type="ECO:0000313" key="1">
    <source>
        <dbReference type="EMBL" id="PRH88009.1"/>
    </source>
</evidence>
<dbReference type="RefSeq" id="WP_105861676.1">
    <property type="nucleotide sequence ID" value="NZ_PUEJ01000003.1"/>
</dbReference>
<dbReference type="AlphaFoldDB" id="A0A2S9QF82"/>
<sequence>MGFQDGVRKVSLTPQHLIVEEKFTSSPLFDMVAPSQKVKGLKVAGVKHVHGLRRVITLARVEDVYFKGRKLPGLPGFRELAEEWIMPGQQITTRATGELTLSLDYVGKYNAFNANLFSSTAKKIPLGFIDYLGEDPAPGVILQTNAAVPFIQYGDENLIAAAYYNSKTRRLEILRQFNVKTLADDFMRRFAPEYGAGS</sequence>
<comment type="caution">
    <text evidence="1">The sequence shown here is derived from an EMBL/GenBank/DDBJ whole genome shotgun (WGS) entry which is preliminary data.</text>
</comment>
<name>A0A2S9QF82_9HYPH</name>
<accession>A0A2S9QF82</accession>